<keyword evidence="7 13" id="KW-0378">Hydrolase</keyword>
<evidence type="ECO:0000256" key="2">
    <source>
        <dbReference type="ARBA" id="ARBA00007951"/>
    </source>
</evidence>
<dbReference type="Pfam" id="PF01120">
    <property type="entry name" value="Alpha_L_fucos"/>
    <property type="match status" value="1"/>
</dbReference>
<comment type="caution">
    <text evidence="13">The sequence shown here is derived from an EMBL/GenBank/DDBJ whole genome shotgun (WGS) entry which is preliminary data.</text>
</comment>
<evidence type="ECO:0000256" key="10">
    <source>
        <dbReference type="ARBA" id="ARBA00081661"/>
    </source>
</evidence>
<dbReference type="GO" id="GO:0048046">
    <property type="term" value="C:apoplast"/>
    <property type="evidence" value="ECO:0007669"/>
    <property type="project" value="UniProtKB-SubCell"/>
</dbReference>
<evidence type="ECO:0000313" key="14">
    <source>
        <dbReference type="Proteomes" id="UP000195402"/>
    </source>
</evidence>
<dbReference type="GO" id="GO:0006004">
    <property type="term" value="P:fucose metabolic process"/>
    <property type="evidence" value="ECO:0007669"/>
    <property type="project" value="TreeGrafter"/>
</dbReference>
<dbReference type="EC" id="3.2.1.51" evidence="3"/>
<dbReference type="OrthoDB" id="6039950at2759"/>
<evidence type="ECO:0000256" key="3">
    <source>
        <dbReference type="ARBA" id="ARBA00012662"/>
    </source>
</evidence>
<dbReference type="Proteomes" id="UP000195402">
    <property type="component" value="Unassembled WGS sequence"/>
</dbReference>
<dbReference type="FunFam" id="2.60.120.260:FF:000093">
    <property type="entry name" value="Alpha-L-fucosidase 1"/>
    <property type="match status" value="1"/>
</dbReference>
<evidence type="ECO:0000313" key="13">
    <source>
        <dbReference type="EMBL" id="OUZ99475.1"/>
    </source>
</evidence>
<evidence type="ECO:0000256" key="6">
    <source>
        <dbReference type="ARBA" id="ARBA00022729"/>
    </source>
</evidence>
<dbReference type="PANTHER" id="PTHR10030">
    <property type="entry name" value="ALPHA-L-FUCOSIDASE"/>
    <property type="match status" value="1"/>
</dbReference>
<dbReference type="STRING" id="56857.A0A200PMN0"/>
<dbReference type="SUPFAM" id="SSF49785">
    <property type="entry name" value="Galactose-binding domain-like"/>
    <property type="match status" value="1"/>
</dbReference>
<dbReference type="GO" id="GO:0004560">
    <property type="term" value="F:alpha-L-fucosidase activity"/>
    <property type="evidence" value="ECO:0007669"/>
    <property type="project" value="UniProtKB-EC"/>
</dbReference>
<keyword evidence="9" id="KW-0326">Glycosidase</keyword>
<dbReference type="Gene3D" id="2.60.120.260">
    <property type="entry name" value="Galactose-binding domain-like"/>
    <property type="match status" value="1"/>
</dbReference>
<reference evidence="13 14" key="1">
    <citation type="journal article" date="2017" name="Mol. Plant">
        <title>The Genome of Medicinal Plant Macleaya cordata Provides New Insights into Benzylisoquinoline Alkaloids Metabolism.</title>
        <authorList>
            <person name="Liu X."/>
            <person name="Liu Y."/>
            <person name="Huang P."/>
            <person name="Ma Y."/>
            <person name="Qing Z."/>
            <person name="Tang Q."/>
            <person name="Cao H."/>
            <person name="Cheng P."/>
            <person name="Zheng Y."/>
            <person name="Yuan Z."/>
            <person name="Zhou Y."/>
            <person name="Liu J."/>
            <person name="Tang Z."/>
            <person name="Zhuo Y."/>
            <person name="Zhang Y."/>
            <person name="Yu L."/>
            <person name="Huang J."/>
            <person name="Yang P."/>
            <person name="Peng Q."/>
            <person name="Zhang J."/>
            <person name="Jiang W."/>
            <person name="Zhang Z."/>
            <person name="Lin K."/>
            <person name="Ro D.K."/>
            <person name="Chen X."/>
            <person name="Xiong X."/>
            <person name="Shang Y."/>
            <person name="Huang S."/>
            <person name="Zeng J."/>
        </authorList>
    </citation>
    <scope>NUCLEOTIDE SEQUENCE [LARGE SCALE GENOMIC DNA]</scope>
    <source>
        <strain evidence="14">cv. BLH2017</strain>
        <tissue evidence="13">Root</tissue>
    </source>
</reference>
<comment type="similarity">
    <text evidence="2">Belongs to the glycosyl hydrolase 29 family.</text>
</comment>
<dbReference type="InterPro" id="IPR008979">
    <property type="entry name" value="Galactose-bd-like_sf"/>
</dbReference>
<feature type="domain" description="Glycoside hydrolase family 29 N-terminal" evidence="12">
    <location>
        <begin position="77"/>
        <end position="338"/>
    </location>
</feature>
<dbReference type="Gene3D" id="3.20.20.80">
    <property type="entry name" value="Glycosidases"/>
    <property type="match status" value="1"/>
</dbReference>
<comment type="subcellular location">
    <subcellularLocation>
        <location evidence="1">Secreted</location>
        <location evidence="1">Extracellular space</location>
        <location evidence="1">Apoplast</location>
    </subcellularLocation>
</comment>
<dbReference type="InterPro" id="IPR017853">
    <property type="entry name" value="GH"/>
</dbReference>
<dbReference type="InParanoid" id="A0A200PMN0"/>
<gene>
    <name evidence="13" type="ORF">BVC80_8973g21</name>
</gene>
<evidence type="ECO:0000256" key="1">
    <source>
        <dbReference type="ARBA" id="ARBA00004271"/>
    </source>
</evidence>
<evidence type="ECO:0000256" key="8">
    <source>
        <dbReference type="ARBA" id="ARBA00023180"/>
    </source>
</evidence>
<keyword evidence="4" id="KW-0052">Apoplast</keyword>
<name>A0A200PMN0_MACCD</name>
<feature type="chain" id="PRO_5013052446" description="alpha-L-fucosidase" evidence="11">
    <location>
        <begin position="24"/>
        <end position="495"/>
    </location>
</feature>
<dbReference type="AlphaFoldDB" id="A0A200PMN0"/>
<dbReference type="GO" id="GO:0005764">
    <property type="term" value="C:lysosome"/>
    <property type="evidence" value="ECO:0007669"/>
    <property type="project" value="TreeGrafter"/>
</dbReference>
<evidence type="ECO:0000256" key="4">
    <source>
        <dbReference type="ARBA" id="ARBA00022523"/>
    </source>
</evidence>
<keyword evidence="8" id="KW-0325">Glycoprotein</keyword>
<keyword evidence="5" id="KW-0964">Secreted</keyword>
<dbReference type="SUPFAM" id="SSF51445">
    <property type="entry name" value="(Trans)glycosidases"/>
    <property type="match status" value="1"/>
</dbReference>
<protein>
    <recommendedName>
        <fullName evidence="3">alpha-L-fucosidase</fullName>
        <ecNumber evidence="3">3.2.1.51</ecNumber>
    </recommendedName>
    <alternativeName>
        <fullName evidence="10">Alpha-L-fucoside fucohydrolase</fullName>
    </alternativeName>
</protein>
<dbReference type="InterPro" id="IPR057739">
    <property type="entry name" value="Glyco_hydro_29_N"/>
</dbReference>
<dbReference type="OMA" id="HFNMNTF"/>
<proteinExistence type="inferred from homology"/>
<evidence type="ECO:0000259" key="12">
    <source>
        <dbReference type="Pfam" id="PF01120"/>
    </source>
</evidence>
<evidence type="ECO:0000256" key="9">
    <source>
        <dbReference type="ARBA" id="ARBA00023295"/>
    </source>
</evidence>
<dbReference type="GO" id="GO:0016139">
    <property type="term" value="P:glycoside catabolic process"/>
    <property type="evidence" value="ECO:0007669"/>
    <property type="project" value="TreeGrafter"/>
</dbReference>
<evidence type="ECO:0000256" key="7">
    <source>
        <dbReference type="ARBA" id="ARBA00022801"/>
    </source>
</evidence>
<keyword evidence="6 11" id="KW-0732">Signal</keyword>
<evidence type="ECO:0000256" key="11">
    <source>
        <dbReference type="SAM" id="SignalP"/>
    </source>
</evidence>
<keyword evidence="14" id="KW-1185">Reference proteome</keyword>
<evidence type="ECO:0000256" key="5">
    <source>
        <dbReference type="ARBA" id="ARBA00022525"/>
    </source>
</evidence>
<accession>A0A200PMN0</accession>
<dbReference type="FunFam" id="3.20.20.80:FF:000052">
    <property type="entry name" value="Putative alpha-L-fucosidase 1"/>
    <property type="match status" value="1"/>
</dbReference>
<dbReference type="EMBL" id="MVGT01004437">
    <property type="protein sequence ID" value="OUZ99475.1"/>
    <property type="molecule type" value="Genomic_DNA"/>
</dbReference>
<sequence>MAKVYWFSISAFVFLQLVEFAVPRWVSTTTTPPLPILPLPSATQLKWQQRELIMFLHFGVNTFTDSEWGTGQEDPSIFNPTGLNAHQWMDVAANSGFSLVILTAKHHDGFCLWPSKYTDHSVTCSPWKDGNGDVVQEFVDAAKIRGIDIGLYLSPWDRHDKRYGHEVEYNEYYLAQLQELLTRYGSVQEIWFDGAKGSNAPSMSYYFQDWFSIVKELQGSINIFSDAGPDVRWVGDENGYAGSTCWSTINRTSLRIGEGSIVSYLNTGDPKGTDWVPPECDVSIRPGWFWHKSQKPKPLSQLLNIYYNSVGRNCVLLLNVPPNTTGLISETDNRRLGEFRKAIDTIFSINLAEGNTIKASSQRGGRKTAEFGPENVLDDDHLWSYWTPEDDSKDGHWIEITGNEKGLEFNVIRIQEAIGLGQRIKKHEIYIDGKQLVKGTTIGYKRLHRLEGGVVHARRVRILIKESRGPPLISSVGLHFDPFWHPKGSSNKTLV</sequence>
<dbReference type="PANTHER" id="PTHR10030:SF37">
    <property type="entry name" value="ALPHA-L-FUCOSIDASE-RELATED"/>
    <property type="match status" value="1"/>
</dbReference>
<dbReference type="SMART" id="SM00812">
    <property type="entry name" value="Alpha_L_fucos"/>
    <property type="match status" value="1"/>
</dbReference>
<dbReference type="InterPro" id="IPR000933">
    <property type="entry name" value="Glyco_hydro_29"/>
</dbReference>
<organism evidence="13 14">
    <name type="scientific">Macleaya cordata</name>
    <name type="common">Five-seeded plume-poppy</name>
    <name type="synonym">Bocconia cordata</name>
    <dbReference type="NCBI Taxonomy" id="56857"/>
    <lineage>
        <taxon>Eukaryota</taxon>
        <taxon>Viridiplantae</taxon>
        <taxon>Streptophyta</taxon>
        <taxon>Embryophyta</taxon>
        <taxon>Tracheophyta</taxon>
        <taxon>Spermatophyta</taxon>
        <taxon>Magnoliopsida</taxon>
        <taxon>Ranunculales</taxon>
        <taxon>Papaveraceae</taxon>
        <taxon>Papaveroideae</taxon>
        <taxon>Macleaya</taxon>
    </lineage>
</organism>
<feature type="signal peptide" evidence="11">
    <location>
        <begin position="1"/>
        <end position="23"/>
    </location>
</feature>